<dbReference type="Pfam" id="PF03133">
    <property type="entry name" value="TTL"/>
    <property type="match status" value="1"/>
</dbReference>
<keyword evidence="8" id="KW-1185">Reference proteome</keyword>
<sequence length="271" mass="30795">SDQYVHLTNNSIQKLGENFYKAYSTEDGSMTVEGNMWHSDDLRAYLDKRYGVDPNTNQSIWLSVIQPRMKQIVSWSLQCVQDTVQHRKNSCELYGYDFMIDDKFTPWLIEVNSSPACDYSTAITKRYVETGLRDILKVMLDVREYEAAKKRNNQAKIPKPDTGCWENIVKAEYITKPLASLGGSDFEIRGKKLSKKSQRAINQACLPKQSLPSREDTTVINEELIESLSEDIMLAPTENKIPVKEISNDEEPNSVEGPSATDLPSELDTLL</sequence>
<evidence type="ECO:0000256" key="4">
    <source>
        <dbReference type="ARBA" id="ARBA00022741"/>
    </source>
</evidence>
<gene>
    <name evidence="7" type="ORF">THRCLA_00196</name>
</gene>
<evidence type="ECO:0000256" key="2">
    <source>
        <dbReference type="ARBA" id="ARBA00022490"/>
    </source>
</evidence>
<protein>
    <submittedName>
        <fullName evidence="7">Tubulin-tyrosine ligase family</fullName>
    </submittedName>
</protein>
<accession>A0A1W0ACC9</accession>
<dbReference type="SUPFAM" id="SSF56059">
    <property type="entry name" value="Glutathione synthetase ATP-binding domain-like"/>
    <property type="match status" value="1"/>
</dbReference>
<organism evidence="7 8">
    <name type="scientific">Thraustotheca clavata</name>
    <dbReference type="NCBI Taxonomy" id="74557"/>
    <lineage>
        <taxon>Eukaryota</taxon>
        <taxon>Sar</taxon>
        <taxon>Stramenopiles</taxon>
        <taxon>Oomycota</taxon>
        <taxon>Saprolegniomycetes</taxon>
        <taxon>Saprolegniales</taxon>
        <taxon>Achlyaceae</taxon>
        <taxon>Thraustotheca</taxon>
    </lineage>
</organism>
<dbReference type="PROSITE" id="PS51221">
    <property type="entry name" value="TTL"/>
    <property type="match status" value="1"/>
</dbReference>
<dbReference type="STRING" id="74557.A0A1W0ACC9"/>
<dbReference type="InterPro" id="IPR004344">
    <property type="entry name" value="TTL/TTLL_fam"/>
</dbReference>
<reference evidence="7 8" key="1">
    <citation type="journal article" date="2014" name="Genome Biol. Evol.">
        <title>The secreted proteins of Achlya hypogyna and Thraustotheca clavata identify the ancestral oomycete secretome and reveal gene acquisitions by horizontal gene transfer.</title>
        <authorList>
            <person name="Misner I."/>
            <person name="Blouin N."/>
            <person name="Leonard G."/>
            <person name="Richards T.A."/>
            <person name="Lane C.E."/>
        </authorList>
    </citation>
    <scope>NUCLEOTIDE SEQUENCE [LARGE SCALE GENOMIC DNA]</scope>
    <source>
        <strain evidence="7 8">ATCC 34112</strain>
    </source>
</reference>
<feature type="non-terminal residue" evidence="7">
    <location>
        <position position="1"/>
    </location>
</feature>
<name>A0A1W0ACC9_9STRA</name>
<evidence type="ECO:0000256" key="5">
    <source>
        <dbReference type="ARBA" id="ARBA00022840"/>
    </source>
</evidence>
<evidence type="ECO:0000313" key="7">
    <source>
        <dbReference type="EMBL" id="OQS07809.1"/>
    </source>
</evidence>
<dbReference type="GO" id="GO:0070736">
    <property type="term" value="F:protein-glycine ligase activity, initiating"/>
    <property type="evidence" value="ECO:0007669"/>
    <property type="project" value="TreeGrafter"/>
</dbReference>
<keyword evidence="3 7" id="KW-0436">Ligase</keyword>
<evidence type="ECO:0000256" key="1">
    <source>
        <dbReference type="ARBA" id="ARBA00004496"/>
    </source>
</evidence>
<evidence type="ECO:0000256" key="6">
    <source>
        <dbReference type="SAM" id="MobiDB-lite"/>
    </source>
</evidence>
<comment type="subcellular location">
    <subcellularLocation>
        <location evidence="1">Cytoplasm</location>
    </subcellularLocation>
</comment>
<dbReference type="PANTHER" id="PTHR45870">
    <property type="entry name" value="TUBULIN MONOGLYCYLASE TTLL3"/>
    <property type="match status" value="1"/>
</dbReference>
<dbReference type="PANTHER" id="PTHR45870:SF2">
    <property type="entry name" value="TUBULIN MONOGLYCYLASE TTLL3"/>
    <property type="match status" value="1"/>
</dbReference>
<dbReference type="GO" id="GO:0005737">
    <property type="term" value="C:cytoplasm"/>
    <property type="evidence" value="ECO:0007669"/>
    <property type="project" value="UniProtKB-SubCell"/>
</dbReference>
<keyword evidence="5" id="KW-0067">ATP-binding</keyword>
<dbReference type="OrthoDB" id="202825at2759"/>
<dbReference type="AlphaFoldDB" id="A0A1W0ACC9"/>
<evidence type="ECO:0000256" key="3">
    <source>
        <dbReference type="ARBA" id="ARBA00022598"/>
    </source>
</evidence>
<dbReference type="Gene3D" id="3.30.470.20">
    <property type="entry name" value="ATP-grasp fold, B domain"/>
    <property type="match status" value="1"/>
</dbReference>
<evidence type="ECO:0000313" key="8">
    <source>
        <dbReference type="Proteomes" id="UP000243217"/>
    </source>
</evidence>
<keyword evidence="4" id="KW-0547">Nucleotide-binding</keyword>
<comment type="caution">
    <text evidence="7">The sequence shown here is derived from an EMBL/GenBank/DDBJ whole genome shotgun (WGS) entry which is preliminary data.</text>
</comment>
<feature type="region of interest" description="Disordered" evidence="6">
    <location>
        <begin position="240"/>
        <end position="271"/>
    </location>
</feature>
<keyword evidence="2" id="KW-0963">Cytoplasm</keyword>
<proteinExistence type="predicted"/>
<dbReference type="EMBL" id="JNBS01000077">
    <property type="protein sequence ID" value="OQS07809.1"/>
    <property type="molecule type" value="Genomic_DNA"/>
</dbReference>
<dbReference type="Proteomes" id="UP000243217">
    <property type="component" value="Unassembled WGS sequence"/>
</dbReference>
<dbReference type="GO" id="GO:0005524">
    <property type="term" value="F:ATP binding"/>
    <property type="evidence" value="ECO:0007669"/>
    <property type="project" value="UniProtKB-KW"/>
</dbReference>
<dbReference type="InterPro" id="IPR051437">
    <property type="entry name" value="TTLL_monoglycylase"/>
</dbReference>
<dbReference type="GO" id="GO:0015630">
    <property type="term" value="C:microtubule cytoskeleton"/>
    <property type="evidence" value="ECO:0007669"/>
    <property type="project" value="TreeGrafter"/>
</dbReference>